<dbReference type="PRINTS" id="PR00455">
    <property type="entry name" value="HTHTETR"/>
</dbReference>
<dbReference type="RefSeq" id="WP_063713167.1">
    <property type="nucleotide sequence ID" value="NZ_JBIAQY010000012.1"/>
</dbReference>
<evidence type="ECO:0000313" key="7">
    <source>
        <dbReference type="Proteomes" id="UP001601992"/>
    </source>
</evidence>
<evidence type="ECO:0000256" key="1">
    <source>
        <dbReference type="ARBA" id="ARBA00023015"/>
    </source>
</evidence>
<dbReference type="PANTHER" id="PTHR30055">
    <property type="entry name" value="HTH-TYPE TRANSCRIPTIONAL REGULATOR RUTR"/>
    <property type="match status" value="1"/>
</dbReference>
<proteinExistence type="predicted"/>
<keyword evidence="3" id="KW-0804">Transcription</keyword>
<reference evidence="6 7" key="1">
    <citation type="submission" date="2024-10" db="EMBL/GenBank/DDBJ databases">
        <title>The Natural Products Discovery Center: Release of the First 8490 Sequenced Strains for Exploring Actinobacteria Biosynthetic Diversity.</title>
        <authorList>
            <person name="Kalkreuter E."/>
            <person name="Kautsar S.A."/>
            <person name="Yang D."/>
            <person name="Bader C.D."/>
            <person name="Teijaro C.N."/>
            <person name="Fluegel L."/>
            <person name="Davis C.M."/>
            <person name="Simpson J.R."/>
            <person name="Lauterbach L."/>
            <person name="Steele A.D."/>
            <person name="Gui C."/>
            <person name="Meng S."/>
            <person name="Li G."/>
            <person name="Viehrig K."/>
            <person name="Ye F."/>
            <person name="Su P."/>
            <person name="Kiefer A.F."/>
            <person name="Nichols A."/>
            <person name="Cepeda A.J."/>
            <person name="Yan W."/>
            <person name="Fan B."/>
            <person name="Jiang Y."/>
            <person name="Adhikari A."/>
            <person name="Zheng C.-J."/>
            <person name="Schuster L."/>
            <person name="Cowan T.M."/>
            <person name="Smanski M.J."/>
            <person name="Chevrette M.G."/>
            <person name="De Carvalho L.P.S."/>
            <person name="Shen B."/>
        </authorList>
    </citation>
    <scope>NUCLEOTIDE SEQUENCE [LARGE SCALE GENOMIC DNA]</scope>
    <source>
        <strain evidence="6 7">NPDC002593</strain>
    </source>
</reference>
<feature type="domain" description="HTH tetR-type" evidence="5">
    <location>
        <begin position="13"/>
        <end position="73"/>
    </location>
</feature>
<accession>A0ABW6S7G0</accession>
<feature type="DNA-binding region" description="H-T-H motif" evidence="4">
    <location>
        <begin position="36"/>
        <end position="55"/>
    </location>
</feature>
<dbReference type="SUPFAM" id="SSF46689">
    <property type="entry name" value="Homeodomain-like"/>
    <property type="match status" value="1"/>
</dbReference>
<gene>
    <name evidence="6" type="ORF">ACFYXQ_31070</name>
</gene>
<keyword evidence="2 4" id="KW-0238">DNA-binding</keyword>
<dbReference type="EMBL" id="JBIAQY010000012">
    <property type="protein sequence ID" value="MFF3572230.1"/>
    <property type="molecule type" value="Genomic_DNA"/>
</dbReference>
<keyword evidence="1" id="KW-0805">Transcription regulation</keyword>
<protein>
    <submittedName>
        <fullName evidence="6">TetR/AcrR family transcriptional regulator</fullName>
    </submittedName>
</protein>
<evidence type="ECO:0000256" key="3">
    <source>
        <dbReference type="ARBA" id="ARBA00023163"/>
    </source>
</evidence>
<comment type="caution">
    <text evidence="6">The sequence shown here is derived from an EMBL/GenBank/DDBJ whole genome shotgun (WGS) entry which is preliminary data.</text>
</comment>
<dbReference type="Pfam" id="PF00440">
    <property type="entry name" value="TetR_N"/>
    <property type="match status" value="1"/>
</dbReference>
<sequence>MPHDWLVGPSRSDSARERLYTIAGELIAERGVDHFDINELAARAHCSRATIYRHTGGKKQLVEAVFIGTSTRITDTVRHAVADTTGLDRARTAFTVALREIRADPIARRFPQSRNVIEGARIAVRSSAVSAIAAELIGLNPTDTSLTALAVRSFLALLLWPPADRTDEPPLIDTLATGLLAAQGHTDRTVSTTEAAHR</sequence>
<dbReference type="InterPro" id="IPR009057">
    <property type="entry name" value="Homeodomain-like_sf"/>
</dbReference>
<dbReference type="Proteomes" id="UP001601992">
    <property type="component" value="Unassembled WGS sequence"/>
</dbReference>
<evidence type="ECO:0000256" key="2">
    <source>
        <dbReference type="ARBA" id="ARBA00023125"/>
    </source>
</evidence>
<evidence type="ECO:0000313" key="6">
    <source>
        <dbReference type="EMBL" id="MFF3572230.1"/>
    </source>
</evidence>
<organism evidence="6 7">
    <name type="scientific">Nocardia jiangxiensis</name>
    <dbReference type="NCBI Taxonomy" id="282685"/>
    <lineage>
        <taxon>Bacteria</taxon>
        <taxon>Bacillati</taxon>
        <taxon>Actinomycetota</taxon>
        <taxon>Actinomycetes</taxon>
        <taxon>Mycobacteriales</taxon>
        <taxon>Nocardiaceae</taxon>
        <taxon>Nocardia</taxon>
    </lineage>
</organism>
<dbReference type="PANTHER" id="PTHR30055:SF234">
    <property type="entry name" value="HTH-TYPE TRANSCRIPTIONAL REGULATOR BETI"/>
    <property type="match status" value="1"/>
</dbReference>
<dbReference type="InterPro" id="IPR050109">
    <property type="entry name" value="HTH-type_TetR-like_transc_reg"/>
</dbReference>
<dbReference type="InterPro" id="IPR001647">
    <property type="entry name" value="HTH_TetR"/>
</dbReference>
<name>A0ABW6S7G0_9NOCA</name>
<evidence type="ECO:0000259" key="5">
    <source>
        <dbReference type="PROSITE" id="PS50977"/>
    </source>
</evidence>
<keyword evidence="7" id="KW-1185">Reference proteome</keyword>
<dbReference type="Gene3D" id="1.10.357.10">
    <property type="entry name" value="Tetracycline Repressor, domain 2"/>
    <property type="match status" value="1"/>
</dbReference>
<evidence type="ECO:0000256" key="4">
    <source>
        <dbReference type="PROSITE-ProRule" id="PRU00335"/>
    </source>
</evidence>
<dbReference type="PROSITE" id="PS50977">
    <property type="entry name" value="HTH_TETR_2"/>
    <property type="match status" value="1"/>
</dbReference>